<reference evidence="9 10" key="1">
    <citation type="submission" date="2015-11" db="EMBL/GenBank/DDBJ databases">
        <title>Genomic analysis of 38 Legionella species identifies large and diverse effector repertoires.</title>
        <authorList>
            <person name="Burstein D."/>
            <person name="Amaro F."/>
            <person name="Zusman T."/>
            <person name="Lifshitz Z."/>
            <person name="Cohen O."/>
            <person name="Gilbert J.A."/>
            <person name="Pupko T."/>
            <person name="Shuman H.A."/>
            <person name="Segal G."/>
        </authorList>
    </citation>
    <scope>NUCLEOTIDE SEQUENCE [LARGE SCALE GENOMIC DNA]</scope>
    <source>
        <strain evidence="9 10">Mt.St.Helens-9</strain>
    </source>
</reference>
<sequence length="502" mass="57079">MDMVFDIIVIGGGINGCGIAADAAMRGLSVLLIEKDDIASKTSSSSSKLIHGGLRYLEQYNFSLVKKALDERQVLLKIAPHLVYPLPFVLPYDQSMRPTWLLRTGLFLYDHLSRKNRLPKSRFIRRASHADRFSPLTRHYQKGFLFYDCATDDARLTVTNALQAKRHGATILSGTELLHGIARHNQWHITARQPDGEEKLFRSKVIINASGPWVEQVNQRLQVPSRFKISLVKGSHLVVHKLYEGNHAYLLQNQDNRIVFVIPYHGFTMIGTTDIAIDSSPDNIAISPQEIEYLLSLTNRYLNRPLKPQDIITTWSGVRPLLSSDKKTPQALSRDYTYHFIASPAPIISIYGGKITTYRQLSRETIDALAPVFPSLKPSGSHREILPGGHLGELDFKSYLSYAKEKYHWLENDVKERILHTYGTLSEQFLAKCDKTSDLGIHFGHGLYQSEVDYLINEEWAHSCDDILWRRTKLGLFFNPPETQGLSEYLRHSLKQETVEAP</sequence>
<dbReference type="PANTHER" id="PTHR11985">
    <property type="entry name" value="GLYCEROL-3-PHOSPHATE DEHYDROGENASE"/>
    <property type="match status" value="1"/>
</dbReference>
<dbReference type="GO" id="GO:0009331">
    <property type="term" value="C:glycerol-3-phosphate dehydrogenase (FAD) complex"/>
    <property type="evidence" value="ECO:0007669"/>
    <property type="project" value="UniProtKB-UniRule"/>
</dbReference>
<dbReference type="PANTHER" id="PTHR11985:SF15">
    <property type="entry name" value="GLYCEROL-3-PHOSPHATE DEHYDROGENASE, MITOCHONDRIAL"/>
    <property type="match status" value="1"/>
</dbReference>
<dbReference type="Pfam" id="PF01266">
    <property type="entry name" value="DAO"/>
    <property type="match status" value="1"/>
</dbReference>
<evidence type="ECO:0000313" key="9">
    <source>
        <dbReference type="EMBL" id="KTD63958.1"/>
    </source>
</evidence>
<name>A0A0W0Z5G1_LEGSP</name>
<evidence type="ECO:0000259" key="7">
    <source>
        <dbReference type="Pfam" id="PF01266"/>
    </source>
</evidence>
<dbReference type="PROSITE" id="PS00977">
    <property type="entry name" value="FAD_G3PDH_1"/>
    <property type="match status" value="1"/>
</dbReference>
<dbReference type="OrthoDB" id="9766796at2"/>
<comment type="catalytic activity">
    <reaction evidence="6">
        <text>a quinone + sn-glycerol 3-phosphate = dihydroxyacetone phosphate + a quinol</text>
        <dbReference type="Rhea" id="RHEA:18977"/>
        <dbReference type="ChEBI" id="CHEBI:24646"/>
        <dbReference type="ChEBI" id="CHEBI:57597"/>
        <dbReference type="ChEBI" id="CHEBI:57642"/>
        <dbReference type="ChEBI" id="CHEBI:132124"/>
        <dbReference type="EC" id="1.1.5.3"/>
    </reaction>
</comment>
<evidence type="ECO:0000313" key="10">
    <source>
        <dbReference type="Proteomes" id="UP000054877"/>
    </source>
</evidence>
<evidence type="ECO:0000256" key="1">
    <source>
        <dbReference type="ARBA" id="ARBA00001974"/>
    </source>
</evidence>
<dbReference type="Pfam" id="PF16901">
    <property type="entry name" value="DAO_C"/>
    <property type="match status" value="1"/>
</dbReference>
<evidence type="ECO:0000256" key="2">
    <source>
        <dbReference type="ARBA" id="ARBA00007330"/>
    </source>
</evidence>
<dbReference type="PRINTS" id="PR01001">
    <property type="entry name" value="FADG3PDH"/>
</dbReference>
<keyword evidence="3 6" id="KW-0285">Flavoprotein</keyword>
<evidence type="ECO:0000256" key="4">
    <source>
        <dbReference type="ARBA" id="ARBA00022827"/>
    </source>
</evidence>
<dbReference type="GO" id="GO:0004368">
    <property type="term" value="F:glycerol-3-phosphate dehydrogenase (quinone) activity"/>
    <property type="evidence" value="ECO:0007669"/>
    <property type="project" value="UniProtKB-EC"/>
</dbReference>
<keyword evidence="5 6" id="KW-0560">Oxidoreductase</keyword>
<evidence type="ECO:0000259" key="8">
    <source>
        <dbReference type="Pfam" id="PF16901"/>
    </source>
</evidence>
<dbReference type="EMBL" id="LNYX01000014">
    <property type="protein sequence ID" value="KTD63958.1"/>
    <property type="molecule type" value="Genomic_DNA"/>
</dbReference>
<dbReference type="GO" id="GO:0046168">
    <property type="term" value="P:glycerol-3-phosphate catabolic process"/>
    <property type="evidence" value="ECO:0007669"/>
    <property type="project" value="TreeGrafter"/>
</dbReference>
<dbReference type="RefSeq" id="WP_058483402.1">
    <property type="nucleotide sequence ID" value="NZ_CAAAII010000001.1"/>
</dbReference>
<dbReference type="InterPro" id="IPR006076">
    <property type="entry name" value="FAD-dep_OxRdtase"/>
</dbReference>
<evidence type="ECO:0000256" key="5">
    <source>
        <dbReference type="ARBA" id="ARBA00023002"/>
    </source>
</evidence>
<dbReference type="InterPro" id="IPR000447">
    <property type="entry name" value="G3P_DH_FAD-dep"/>
</dbReference>
<dbReference type="SUPFAM" id="SSF51905">
    <property type="entry name" value="FAD/NAD(P)-binding domain"/>
    <property type="match status" value="1"/>
</dbReference>
<dbReference type="PATRIC" id="fig|452.5.peg.1630"/>
<dbReference type="Gene3D" id="3.50.50.60">
    <property type="entry name" value="FAD/NAD(P)-binding domain"/>
    <property type="match status" value="1"/>
</dbReference>
<dbReference type="NCBIfam" id="NF008899">
    <property type="entry name" value="PRK12266.1"/>
    <property type="match status" value="1"/>
</dbReference>
<accession>A0A0W0Z5G1</accession>
<feature type="domain" description="Alpha-glycerophosphate oxidase C-terminal" evidence="8">
    <location>
        <begin position="383"/>
        <end position="477"/>
    </location>
</feature>
<protein>
    <recommendedName>
        <fullName evidence="6">Glycerol-3-phosphate dehydrogenase</fullName>
        <ecNumber evidence="6">1.1.5.3</ecNumber>
    </recommendedName>
</protein>
<evidence type="ECO:0000256" key="3">
    <source>
        <dbReference type="ARBA" id="ARBA00022630"/>
    </source>
</evidence>
<gene>
    <name evidence="9" type="primary">glpD</name>
    <name evidence="9" type="ORF">Lspi_1477</name>
</gene>
<dbReference type="AlphaFoldDB" id="A0A0W0Z5G1"/>
<comment type="caution">
    <text evidence="9">The sequence shown here is derived from an EMBL/GenBank/DDBJ whole genome shotgun (WGS) entry which is preliminary data.</text>
</comment>
<keyword evidence="4" id="KW-0274">FAD</keyword>
<dbReference type="InterPro" id="IPR031656">
    <property type="entry name" value="DAO_C"/>
</dbReference>
<dbReference type="SUPFAM" id="SSF54373">
    <property type="entry name" value="FAD-linked reductases, C-terminal domain"/>
    <property type="match status" value="1"/>
</dbReference>
<dbReference type="Gene3D" id="3.30.9.10">
    <property type="entry name" value="D-Amino Acid Oxidase, subunit A, domain 2"/>
    <property type="match status" value="1"/>
</dbReference>
<proteinExistence type="inferred from homology"/>
<feature type="domain" description="FAD dependent oxidoreductase" evidence="7">
    <location>
        <begin position="6"/>
        <end position="358"/>
    </location>
</feature>
<dbReference type="Proteomes" id="UP000054877">
    <property type="component" value="Unassembled WGS sequence"/>
</dbReference>
<dbReference type="STRING" id="452.Lspi_1477"/>
<evidence type="ECO:0000256" key="6">
    <source>
        <dbReference type="RuleBase" id="RU361217"/>
    </source>
</evidence>
<organism evidence="9 10">
    <name type="scientific">Legionella spiritensis</name>
    <dbReference type="NCBI Taxonomy" id="452"/>
    <lineage>
        <taxon>Bacteria</taxon>
        <taxon>Pseudomonadati</taxon>
        <taxon>Pseudomonadota</taxon>
        <taxon>Gammaproteobacteria</taxon>
        <taxon>Legionellales</taxon>
        <taxon>Legionellaceae</taxon>
        <taxon>Legionella</taxon>
    </lineage>
</organism>
<dbReference type="Gene3D" id="6.10.250.1890">
    <property type="match status" value="1"/>
</dbReference>
<dbReference type="NCBIfam" id="NF009906">
    <property type="entry name" value="PRK13369.1"/>
    <property type="match status" value="1"/>
</dbReference>
<keyword evidence="10" id="KW-1185">Reference proteome</keyword>
<dbReference type="InterPro" id="IPR036188">
    <property type="entry name" value="FAD/NAD-bd_sf"/>
</dbReference>
<dbReference type="Gene3D" id="1.10.8.870">
    <property type="entry name" value="Alpha-glycerophosphate oxidase, cap domain"/>
    <property type="match status" value="1"/>
</dbReference>
<dbReference type="InterPro" id="IPR038299">
    <property type="entry name" value="DAO_C_sf"/>
</dbReference>
<dbReference type="EC" id="1.1.5.3" evidence="6"/>
<comment type="similarity">
    <text evidence="2 6">Belongs to the FAD-dependent glycerol-3-phosphate dehydrogenase family.</text>
</comment>
<comment type="cofactor">
    <cofactor evidence="1 6">
        <name>FAD</name>
        <dbReference type="ChEBI" id="CHEBI:57692"/>
    </cofactor>
</comment>